<gene>
    <name evidence="1" type="ORF">OWV82_000319</name>
</gene>
<accession>A0ACC1YVW5</accession>
<dbReference type="EMBL" id="CM051394">
    <property type="protein sequence ID" value="KAJ4727178.1"/>
    <property type="molecule type" value="Genomic_DNA"/>
</dbReference>
<organism evidence="1 2">
    <name type="scientific">Melia azedarach</name>
    <name type="common">Chinaberry tree</name>
    <dbReference type="NCBI Taxonomy" id="155640"/>
    <lineage>
        <taxon>Eukaryota</taxon>
        <taxon>Viridiplantae</taxon>
        <taxon>Streptophyta</taxon>
        <taxon>Embryophyta</taxon>
        <taxon>Tracheophyta</taxon>
        <taxon>Spermatophyta</taxon>
        <taxon>Magnoliopsida</taxon>
        <taxon>eudicotyledons</taxon>
        <taxon>Gunneridae</taxon>
        <taxon>Pentapetalae</taxon>
        <taxon>rosids</taxon>
        <taxon>malvids</taxon>
        <taxon>Sapindales</taxon>
        <taxon>Meliaceae</taxon>
        <taxon>Melia</taxon>
    </lineage>
</organism>
<evidence type="ECO:0000313" key="2">
    <source>
        <dbReference type="Proteomes" id="UP001164539"/>
    </source>
</evidence>
<name>A0ACC1YVW5_MELAZ</name>
<comment type="caution">
    <text evidence="1">The sequence shown here is derived from an EMBL/GenBank/DDBJ whole genome shotgun (WGS) entry which is preliminary data.</text>
</comment>
<sequence>MLRLDQSDSELDDTENRSSEVESEEGNSNGRKQEEISEYEKQRLSRIAENKAKMEAMGLAKMASSLIGSPQNSSKRKGKRRVVEDDEDYMPDDDDGDIEDGDGDYDIGFKEDHEEFLGNKVSTFAKGKVKNKSSKPKKTAPVQNQVSSSDYVADDDDELMQAIALSLQNYAEASGPTVSERKRNDRIQEDTRRGKRKKSFTSRVQMTEDEVILHFFQLDEAGKGSINMRDLRKVAVAHDFVWTDEELADMIHCFDSDGDGKLNLEDFQKIVSRCNMMRASEHS</sequence>
<reference evidence="1 2" key="1">
    <citation type="journal article" date="2023" name="Science">
        <title>Complex scaffold remodeling in plant triterpene biosynthesis.</title>
        <authorList>
            <person name="De La Pena R."/>
            <person name="Hodgson H."/>
            <person name="Liu J.C."/>
            <person name="Stephenson M.J."/>
            <person name="Martin A.C."/>
            <person name="Owen C."/>
            <person name="Harkess A."/>
            <person name="Leebens-Mack J."/>
            <person name="Jimenez L.E."/>
            <person name="Osbourn A."/>
            <person name="Sattely E.S."/>
        </authorList>
    </citation>
    <scope>NUCLEOTIDE SEQUENCE [LARGE SCALE GENOMIC DNA]</scope>
    <source>
        <strain evidence="2">cv. JPN11</strain>
        <tissue evidence="1">Leaf</tissue>
    </source>
</reference>
<evidence type="ECO:0000313" key="1">
    <source>
        <dbReference type="EMBL" id="KAJ4727178.1"/>
    </source>
</evidence>
<dbReference type="Proteomes" id="UP001164539">
    <property type="component" value="Chromosome 1"/>
</dbReference>
<proteinExistence type="predicted"/>
<protein>
    <submittedName>
        <fullName evidence="1">Calmodulin-related, putative isoform 2</fullName>
    </submittedName>
</protein>
<keyword evidence="2" id="KW-1185">Reference proteome</keyword>